<evidence type="ECO:0000313" key="2">
    <source>
        <dbReference type="Proteomes" id="UP000321408"/>
    </source>
</evidence>
<keyword evidence="2" id="KW-1185">Reference proteome</keyword>
<accession>A0A5B9D551</accession>
<dbReference type="GeneID" id="41328056"/>
<reference evidence="1 2" key="1">
    <citation type="journal article" date="2020" name="Nature">
        <title>Isolation of an archaeon at the prokaryote-eukaryote interface.</title>
        <authorList>
            <person name="Imachi H."/>
            <person name="Nobu M.K."/>
            <person name="Nakahara N."/>
            <person name="Morono Y."/>
            <person name="Ogawara M."/>
            <person name="Takaki Y."/>
            <person name="Takano Y."/>
            <person name="Uematsu K."/>
            <person name="Ikuta T."/>
            <person name="Ito M."/>
            <person name="Matsui Y."/>
            <person name="Miyazaki M."/>
            <person name="Murata K."/>
            <person name="Saito Y."/>
            <person name="Sakai S."/>
            <person name="Song C."/>
            <person name="Tasumi E."/>
            <person name="Yamanaka Y."/>
            <person name="Yamaguchi T."/>
            <person name="Kamagata Y."/>
            <person name="Tamaki H."/>
            <person name="Takai K."/>
        </authorList>
    </citation>
    <scope>NUCLEOTIDE SEQUENCE [LARGE SCALE GENOMIC DNA]</scope>
    <source>
        <strain evidence="1 2">MK-D1</strain>
    </source>
</reference>
<sequence length="69" mass="8127">MTMQPILVHFSKYLPSLHTIDNYYCILTSPEFTSETDSLKINEEMNKTDKELFNHVFKSVKTTTDSFYI</sequence>
<dbReference type="Proteomes" id="UP000321408">
    <property type="component" value="Chromosome"/>
</dbReference>
<organism evidence="1 2">
    <name type="scientific">Promethearchaeum syntrophicum</name>
    <dbReference type="NCBI Taxonomy" id="2594042"/>
    <lineage>
        <taxon>Archaea</taxon>
        <taxon>Promethearchaeati</taxon>
        <taxon>Promethearchaeota</taxon>
        <taxon>Promethearchaeia</taxon>
        <taxon>Promethearchaeales</taxon>
        <taxon>Promethearchaeaceae</taxon>
        <taxon>Promethearchaeum</taxon>
    </lineage>
</organism>
<dbReference type="AlphaFoldDB" id="A0A5B9D551"/>
<gene>
    <name evidence="1" type="ORF">DSAG12_00049</name>
</gene>
<proteinExistence type="predicted"/>
<evidence type="ECO:0000313" key="1">
    <source>
        <dbReference type="EMBL" id="QEE14238.1"/>
    </source>
</evidence>
<dbReference type="EMBL" id="CP042905">
    <property type="protein sequence ID" value="QEE14238.1"/>
    <property type="molecule type" value="Genomic_DNA"/>
</dbReference>
<dbReference type="KEGG" id="psyt:DSAG12_00049"/>
<protein>
    <submittedName>
        <fullName evidence="1">Uncharacterized protein</fullName>
    </submittedName>
</protein>
<dbReference type="RefSeq" id="WP_369019528.1">
    <property type="nucleotide sequence ID" value="NZ_CP042905.2"/>
</dbReference>
<reference evidence="1 2" key="2">
    <citation type="journal article" date="2024" name="Int. J. Syst. Evol. Microbiol.">
        <title>Promethearchaeum syntrophicum gen. nov., sp. nov., an anaerobic, obligately syntrophic archaeon, the first isolate of the lineage 'Asgard' archaea, and proposal of the new archaeal phylum Promethearchaeota phyl. nov. and kingdom Promethearchaeati regn. nov.</title>
        <authorList>
            <person name="Imachi H."/>
            <person name="Nobu M.K."/>
            <person name="Kato S."/>
            <person name="Takaki Y."/>
            <person name="Miyazaki M."/>
            <person name="Miyata M."/>
            <person name="Ogawara M."/>
            <person name="Saito Y."/>
            <person name="Sakai S."/>
            <person name="Tahara Y.O."/>
            <person name="Takano Y."/>
            <person name="Tasumi E."/>
            <person name="Uematsu K."/>
            <person name="Yoshimura T."/>
            <person name="Itoh T."/>
            <person name="Ohkuma M."/>
            <person name="Takai K."/>
        </authorList>
    </citation>
    <scope>NUCLEOTIDE SEQUENCE [LARGE SCALE GENOMIC DNA]</scope>
    <source>
        <strain evidence="1 2">MK-D1</strain>
    </source>
</reference>
<name>A0A5B9D551_9ARCH</name>